<keyword evidence="3" id="KW-1185">Reference proteome</keyword>
<feature type="compositionally biased region" description="Polar residues" evidence="1">
    <location>
        <begin position="669"/>
        <end position="687"/>
    </location>
</feature>
<feature type="compositionally biased region" description="Basic and acidic residues" evidence="1">
    <location>
        <begin position="200"/>
        <end position="231"/>
    </location>
</feature>
<dbReference type="Proteomes" id="UP001341281">
    <property type="component" value="Chromosome 03"/>
</dbReference>
<gene>
    <name evidence="2" type="ORF">U9M48_014470</name>
</gene>
<feature type="compositionally biased region" description="Acidic residues" evidence="1">
    <location>
        <begin position="611"/>
        <end position="620"/>
    </location>
</feature>
<feature type="compositionally biased region" description="Basic and acidic residues" evidence="1">
    <location>
        <begin position="71"/>
        <end position="86"/>
    </location>
</feature>
<feature type="region of interest" description="Disordered" evidence="1">
    <location>
        <begin position="596"/>
        <end position="690"/>
    </location>
</feature>
<organism evidence="2 3">
    <name type="scientific">Paspalum notatum var. saurae</name>
    <dbReference type="NCBI Taxonomy" id="547442"/>
    <lineage>
        <taxon>Eukaryota</taxon>
        <taxon>Viridiplantae</taxon>
        <taxon>Streptophyta</taxon>
        <taxon>Embryophyta</taxon>
        <taxon>Tracheophyta</taxon>
        <taxon>Spermatophyta</taxon>
        <taxon>Magnoliopsida</taxon>
        <taxon>Liliopsida</taxon>
        <taxon>Poales</taxon>
        <taxon>Poaceae</taxon>
        <taxon>PACMAD clade</taxon>
        <taxon>Panicoideae</taxon>
        <taxon>Andropogonodae</taxon>
        <taxon>Paspaleae</taxon>
        <taxon>Paspalinae</taxon>
        <taxon>Paspalum</taxon>
    </lineage>
</organism>
<feature type="region of interest" description="Disordered" evidence="1">
    <location>
        <begin position="515"/>
        <end position="581"/>
    </location>
</feature>
<evidence type="ECO:0000256" key="1">
    <source>
        <dbReference type="SAM" id="MobiDB-lite"/>
    </source>
</evidence>
<proteinExistence type="predicted"/>
<dbReference type="PANTHER" id="PTHR33170:SF22">
    <property type="entry name" value="OS10G0417100 PROTEIN"/>
    <property type="match status" value="1"/>
</dbReference>
<evidence type="ECO:0008006" key="4">
    <source>
        <dbReference type="Google" id="ProtNLM"/>
    </source>
</evidence>
<feature type="region of interest" description="Disordered" evidence="1">
    <location>
        <begin position="71"/>
        <end position="128"/>
    </location>
</feature>
<dbReference type="PANTHER" id="PTHR33170">
    <property type="entry name" value="DUF4283 DOMAIN-CONTAINING PROTEIN-RELATED"/>
    <property type="match status" value="1"/>
</dbReference>
<evidence type="ECO:0000313" key="3">
    <source>
        <dbReference type="Proteomes" id="UP001341281"/>
    </source>
</evidence>
<protein>
    <recommendedName>
        <fullName evidence="4">DUF4283 domain-containing protein</fullName>
    </recommendedName>
</protein>
<reference evidence="2 3" key="1">
    <citation type="submission" date="2024-02" db="EMBL/GenBank/DDBJ databases">
        <title>High-quality chromosome-scale genome assembly of Pensacola bahiagrass (Paspalum notatum Flugge var. saurae).</title>
        <authorList>
            <person name="Vega J.M."/>
            <person name="Podio M."/>
            <person name="Orjuela J."/>
            <person name="Siena L.A."/>
            <person name="Pessino S.C."/>
            <person name="Combes M.C."/>
            <person name="Mariac C."/>
            <person name="Albertini E."/>
            <person name="Pupilli F."/>
            <person name="Ortiz J.P.A."/>
            <person name="Leblanc O."/>
        </authorList>
    </citation>
    <scope>NUCLEOTIDE SEQUENCE [LARGE SCALE GENOMIC DNA]</scope>
    <source>
        <strain evidence="2">R1</strain>
        <tissue evidence="2">Leaf</tissue>
    </source>
</reference>
<feature type="non-terminal residue" evidence="2">
    <location>
        <position position="800"/>
    </location>
</feature>
<feature type="region of interest" description="Disordered" evidence="1">
    <location>
        <begin position="200"/>
        <end position="254"/>
    </location>
</feature>
<name>A0AAQ3T2V8_PASNO</name>
<feature type="compositionally biased region" description="Basic and acidic residues" evidence="1">
    <location>
        <begin position="548"/>
        <end position="565"/>
    </location>
</feature>
<sequence>MNPPNIYNREMFPALRDRMQRIRPRADTKFPMKKGRNHDFEAKSFPFDEIDLNRVKLKSIPVEFRWRNHENEEMSMRQEPEEKEHCQSPQDQVPPWRHHRGQKIEDDQNDPGGQFGHPETKGIENQSPILVPPKPKPLSRFLGHFWGQSRSFARAVKSDSAPVIAMMRGGAHRGGAGFGSRRRGRRAGRTGAQVWLRQRDEVPREEGEFREDPLEEKEKVTAAEEDHDQKWKQAPQGQAAQQQPWGANQGVSMQGPMNHQEVNQNHMPPRASCAFCGLKNHITRECRFKSSCENCGLEDHLVFDYKQYPMWNLGPELCASQVEDQSFFFIEENIDTRVAKNKSNFAVITVVSGNVTCKSVQDEFENALGRDKWKWSARQISDGKFIMRFPSAQIIKDWGYFRPLGMRTIHAQIMIDPWNPAAGSKGILQWGWFRIRGIPLDQRSIKTVAKVGGLVGKVMEIDEKTRKRNEHVRVRIACKDVTKVPQVAEGTLGLHIFDFHFEREVLVENDEMGRNKTAVGDTSSQQQAKKARIEEGGQKDQSYGKGTASKEHMKQNAGDRGDKCGRKYYSAPPKSQQKGDSGKFMADAFKAARSQFIPPVGEQEKIQSTNNEDDESDVMEEQAGRGEASLSRDGTCSVTIEEIISSDGQSQVKDVNPTPQGDGGHRSAVLSSQEDPIENTQESTVEELSQEKKVEELIALITETAGEGKKNDRGRRASERLRKFTGVTIEEKSKRMAMKRNLEDWGSHADTGNSVNELTRGWPESADVLPSQGCWGQFWSLIPPLPQQEEDDRKEDHLAK</sequence>
<feature type="compositionally biased region" description="Low complexity" evidence="1">
    <location>
        <begin position="232"/>
        <end position="247"/>
    </location>
</feature>
<dbReference type="AlphaFoldDB" id="A0AAQ3T2V8"/>
<feature type="compositionally biased region" description="Polar residues" evidence="1">
    <location>
        <begin position="646"/>
        <end position="659"/>
    </location>
</feature>
<evidence type="ECO:0000313" key="2">
    <source>
        <dbReference type="EMBL" id="WVZ65047.1"/>
    </source>
</evidence>
<accession>A0AAQ3T2V8</accession>
<dbReference type="EMBL" id="CP144747">
    <property type="protein sequence ID" value="WVZ65047.1"/>
    <property type="molecule type" value="Genomic_DNA"/>
</dbReference>